<keyword evidence="5 10" id="KW-0418">Kinase</keyword>
<feature type="coiled-coil region" evidence="7">
    <location>
        <begin position="124"/>
        <end position="151"/>
    </location>
</feature>
<keyword evidence="4" id="KW-0597">Phosphoprotein</keyword>
<dbReference type="CDD" id="cd00075">
    <property type="entry name" value="HATPase"/>
    <property type="match status" value="1"/>
</dbReference>
<evidence type="ECO:0000256" key="7">
    <source>
        <dbReference type="SAM" id="Coils"/>
    </source>
</evidence>
<dbReference type="Pfam" id="PF02518">
    <property type="entry name" value="HATPase_c"/>
    <property type="match status" value="1"/>
</dbReference>
<dbReference type="PROSITE" id="PS50109">
    <property type="entry name" value="HIS_KIN"/>
    <property type="match status" value="1"/>
</dbReference>
<name>A0ABW1FVQ7_9ACTN</name>
<keyword evidence="5 10" id="KW-0808">Transferase</keyword>
<dbReference type="Gene3D" id="3.30.565.10">
    <property type="entry name" value="Histidine kinase-like ATPase, C-terminal domain"/>
    <property type="match status" value="1"/>
</dbReference>
<comment type="catalytic activity">
    <reaction evidence="1">
        <text>ATP + protein L-histidine = ADP + protein N-phospho-L-histidine.</text>
        <dbReference type="EC" id="2.7.13.3"/>
    </reaction>
</comment>
<dbReference type="GO" id="GO:0016301">
    <property type="term" value="F:kinase activity"/>
    <property type="evidence" value="ECO:0007669"/>
    <property type="project" value="UniProtKB-KW"/>
</dbReference>
<dbReference type="PANTHER" id="PTHR43547:SF2">
    <property type="entry name" value="HYBRID SIGNAL TRANSDUCTION HISTIDINE KINASE C"/>
    <property type="match status" value="1"/>
</dbReference>
<dbReference type="EC" id="2.7.13.3" evidence="3"/>
<evidence type="ECO:0000259" key="9">
    <source>
        <dbReference type="PROSITE" id="PS50109"/>
    </source>
</evidence>
<feature type="transmembrane region" description="Helical" evidence="8">
    <location>
        <begin position="67"/>
        <end position="88"/>
    </location>
</feature>
<evidence type="ECO:0000256" key="5">
    <source>
        <dbReference type="ARBA" id="ARBA00022777"/>
    </source>
</evidence>
<dbReference type="PANTHER" id="PTHR43547">
    <property type="entry name" value="TWO-COMPONENT HISTIDINE KINASE"/>
    <property type="match status" value="1"/>
</dbReference>
<dbReference type="CDD" id="cd00082">
    <property type="entry name" value="HisKA"/>
    <property type="match status" value="1"/>
</dbReference>
<dbReference type="InterPro" id="IPR003594">
    <property type="entry name" value="HATPase_dom"/>
</dbReference>
<comment type="caution">
    <text evidence="10">The sequence shown here is derived from an EMBL/GenBank/DDBJ whole genome shotgun (WGS) entry which is preliminary data.</text>
</comment>
<evidence type="ECO:0000256" key="4">
    <source>
        <dbReference type="ARBA" id="ARBA00022553"/>
    </source>
</evidence>
<dbReference type="SMART" id="SM00388">
    <property type="entry name" value="HisKA"/>
    <property type="match status" value="1"/>
</dbReference>
<dbReference type="Proteomes" id="UP001596174">
    <property type="component" value="Unassembled WGS sequence"/>
</dbReference>
<evidence type="ECO:0000313" key="10">
    <source>
        <dbReference type="EMBL" id="MFC5906560.1"/>
    </source>
</evidence>
<evidence type="ECO:0000313" key="11">
    <source>
        <dbReference type="Proteomes" id="UP001596174"/>
    </source>
</evidence>
<dbReference type="PRINTS" id="PR00344">
    <property type="entry name" value="BCTRLSENSOR"/>
</dbReference>
<feature type="transmembrane region" description="Helical" evidence="8">
    <location>
        <begin position="38"/>
        <end position="61"/>
    </location>
</feature>
<protein>
    <recommendedName>
        <fullName evidence="3">histidine kinase</fullName>
        <ecNumber evidence="3">2.7.13.3</ecNumber>
    </recommendedName>
</protein>
<feature type="domain" description="Histidine kinase" evidence="9">
    <location>
        <begin position="158"/>
        <end position="372"/>
    </location>
</feature>
<keyword evidence="7" id="KW-0175">Coiled coil</keyword>
<keyword evidence="8" id="KW-0812">Transmembrane</keyword>
<evidence type="ECO:0000256" key="1">
    <source>
        <dbReference type="ARBA" id="ARBA00000085"/>
    </source>
</evidence>
<evidence type="ECO:0000256" key="8">
    <source>
        <dbReference type="SAM" id="Phobius"/>
    </source>
</evidence>
<keyword evidence="8" id="KW-0472">Membrane</keyword>
<sequence length="379" mass="39781">MKDLLVIAAYAALGAGAAGLVGWPLVHWARRRSLALSLFVLAAVTVLAMAAGTVSVVEAMFLSRHDFGVAITVTAMAAVVSVGLALLLGRQVVTGARALATAARTVGSETGFAAPAAPLGSAELDALSAELAATSERLAESRRREQTLERSRRELIAWISHDLRTPLAGLRAMAEALEDGVAEDPARYLTRMRTEVDRLSGMVDDLFELSRIQAGALTLSLSRVSVYDLVGDAIAGVHPLAHERRVRLVGREIAREPVLVDSREITRVLENLLVNAIRSTPEDGVVAVAAQHRDGEVLLSVSDACGGIPEADLPHVFDTGWRGSAARTPAATTGAGLGLAIVRGIVEAHQGRASVRNTPTGCCFEVTLPAALPADLPLN</sequence>
<comment type="subcellular location">
    <subcellularLocation>
        <location evidence="2">Cell membrane</location>
    </subcellularLocation>
</comment>
<dbReference type="SUPFAM" id="SSF47384">
    <property type="entry name" value="Homodimeric domain of signal transducing histidine kinase"/>
    <property type="match status" value="1"/>
</dbReference>
<accession>A0ABW1FVQ7</accession>
<dbReference type="InterPro" id="IPR004358">
    <property type="entry name" value="Sig_transdc_His_kin-like_C"/>
</dbReference>
<dbReference type="InterPro" id="IPR005467">
    <property type="entry name" value="His_kinase_dom"/>
</dbReference>
<keyword evidence="8" id="KW-1133">Transmembrane helix</keyword>
<evidence type="ECO:0000256" key="6">
    <source>
        <dbReference type="ARBA" id="ARBA00023012"/>
    </source>
</evidence>
<reference evidence="11" key="1">
    <citation type="journal article" date="2019" name="Int. J. Syst. Evol. Microbiol.">
        <title>The Global Catalogue of Microorganisms (GCM) 10K type strain sequencing project: providing services to taxonomists for standard genome sequencing and annotation.</title>
        <authorList>
            <consortium name="The Broad Institute Genomics Platform"/>
            <consortium name="The Broad Institute Genome Sequencing Center for Infectious Disease"/>
            <person name="Wu L."/>
            <person name="Ma J."/>
        </authorList>
    </citation>
    <scope>NUCLEOTIDE SEQUENCE [LARGE SCALE GENOMIC DNA]</scope>
    <source>
        <strain evidence="11">JCM 4816</strain>
    </source>
</reference>
<evidence type="ECO:0000256" key="3">
    <source>
        <dbReference type="ARBA" id="ARBA00012438"/>
    </source>
</evidence>
<evidence type="ECO:0000256" key="2">
    <source>
        <dbReference type="ARBA" id="ARBA00004236"/>
    </source>
</evidence>
<dbReference type="Gene3D" id="1.10.287.130">
    <property type="match status" value="1"/>
</dbReference>
<dbReference type="RefSeq" id="WP_380580087.1">
    <property type="nucleotide sequence ID" value="NZ_JBHSQJ010000013.1"/>
</dbReference>
<keyword evidence="6" id="KW-0902">Two-component regulatory system</keyword>
<organism evidence="10 11">
    <name type="scientific">Streptacidiphilus monticola</name>
    <dbReference type="NCBI Taxonomy" id="2161674"/>
    <lineage>
        <taxon>Bacteria</taxon>
        <taxon>Bacillati</taxon>
        <taxon>Actinomycetota</taxon>
        <taxon>Actinomycetes</taxon>
        <taxon>Kitasatosporales</taxon>
        <taxon>Streptomycetaceae</taxon>
        <taxon>Streptacidiphilus</taxon>
    </lineage>
</organism>
<dbReference type="InterPro" id="IPR003661">
    <property type="entry name" value="HisK_dim/P_dom"/>
</dbReference>
<dbReference type="InterPro" id="IPR036890">
    <property type="entry name" value="HATPase_C_sf"/>
</dbReference>
<proteinExistence type="predicted"/>
<feature type="transmembrane region" description="Helical" evidence="8">
    <location>
        <begin position="6"/>
        <end position="26"/>
    </location>
</feature>
<keyword evidence="11" id="KW-1185">Reference proteome</keyword>
<dbReference type="InterPro" id="IPR036097">
    <property type="entry name" value="HisK_dim/P_sf"/>
</dbReference>
<gene>
    <name evidence="10" type="ORF">ACFP3V_04905</name>
</gene>
<dbReference type="SUPFAM" id="SSF55874">
    <property type="entry name" value="ATPase domain of HSP90 chaperone/DNA topoisomerase II/histidine kinase"/>
    <property type="match status" value="1"/>
</dbReference>
<dbReference type="SMART" id="SM00387">
    <property type="entry name" value="HATPase_c"/>
    <property type="match status" value="1"/>
</dbReference>
<dbReference type="Pfam" id="PF00512">
    <property type="entry name" value="HisKA"/>
    <property type="match status" value="1"/>
</dbReference>
<dbReference type="EMBL" id="JBHSQJ010000013">
    <property type="protein sequence ID" value="MFC5906560.1"/>
    <property type="molecule type" value="Genomic_DNA"/>
</dbReference>